<reference evidence="3" key="1">
    <citation type="submission" date="2015-01" db="EMBL/GenBank/DDBJ databases">
        <authorList>
            <person name="Aksoy S."/>
            <person name="Warren W."/>
            <person name="Wilson R.K."/>
        </authorList>
    </citation>
    <scope>NUCLEOTIDE SEQUENCE [LARGE SCALE GENOMIC DNA]</scope>
    <source>
        <strain evidence="3">IAEA</strain>
    </source>
</reference>
<sequence>MNLKAAAGVRNTKGIEINPKNRRQPNRILYSSTKNHLVFAPGLVSDVRCQLTTNKPIVTF</sequence>
<keyword evidence="3" id="KW-1185">Reference proteome</keyword>
<proteinExistence type="predicted"/>
<name>A0A1B0BXP9_9MUSC</name>
<dbReference type="Proteomes" id="UP000092460">
    <property type="component" value="Unassembled WGS sequence"/>
</dbReference>
<reference evidence="2" key="2">
    <citation type="submission" date="2020-05" db="UniProtKB">
        <authorList>
            <consortium name="EnsemblMetazoa"/>
        </authorList>
    </citation>
    <scope>IDENTIFICATION</scope>
    <source>
        <strain evidence="2">IAEA</strain>
    </source>
</reference>
<organism evidence="2 3">
    <name type="scientific">Glossina palpalis gambiensis</name>
    <dbReference type="NCBI Taxonomy" id="67801"/>
    <lineage>
        <taxon>Eukaryota</taxon>
        <taxon>Metazoa</taxon>
        <taxon>Ecdysozoa</taxon>
        <taxon>Arthropoda</taxon>
        <taxon>Hexapoda</taxon>
        <taxon>Insecta</taxon>
        <taxon>Pterygota</taxon>
        <taxon>Neoptera</taxon>
        <taxon>Endopterygota</taxon>
        <taxon>Diptera</taxon>
        <taxon>Brachycera</taxon>
        <taxon>Muscomorpha</taxon>
        <taxon>Hippoboscoidea</taxon>
        <taxon>Glossinidae</taxon>
        <taxon>Glossina</taxon>
    </lineage>
</organism>
<evidence type="ECO:0000313" key="3">
    <source>
        <dbReference type="Proteomes" id="UP000092460"/>
    </source>
</evidence>
<dbReference type="EnsemblMetazoa" id="GPPI043627-RA">
    <property type="protein sequence ID" value="GPPI043627-PA"/>
    <property type="gene ID" value="GPPI043627"/>
</dbReference>
<feature type="region of interest" description="Disordered" evidence="1">
    <location>
        <begin position="1"/>
        <end position="24"/>
    </location>
</feature>
<dbReference type="VEuPathDB" id="VectorBase:GPPI043627"/>
<dbReference type="EMBL" id="JXJN01022292">
    <property type="status" value="NOT_ANNOTATED_CDS"/>
    <property type="molecule type" value="Genomic_DNA"/>
</dbReference>
<dbReference type="AlphaFoldDB" id="A0A1B0BXP9"/>
<evidence type="ECO:0000256" key="1">
    <source>
        <dbReference type="SAM" id="MobiDB-lite"/>
    </source>
</evidence>
<accession>A0A1B0BXP9</accession>
<evidence type="ECO:0000313" key="2">
    <source>
        <dbReference type="EnsemblMetazoa" id="GPPI043627-PA"/>
    </source>
</evidence>
<protein>
    <submittedName>
        <fullName evidence="2">Uncharacterized protein</fullName>
    </submittedName>
</protein>